<dbReference type="RefSeq" id="WP_045571075.1">
    <property type="nucleotide sequence ID" value="NZ_CP065217.1"/>
</dbReference>
<evidence type="ECO:0000313" key="2">
    <source>
        <dbReference type="EMBL" id="QPL52938.1"/>
    </source>
</evidence>
<keyword evidence="1" id="KW-0732">Signal</keyword>
<sequence length="249" mass="28415">MRKTIGDCLKRVILILSLIFSFSAVSEHNEPYHPLGSYPDYFTFLEVDNSSSDNRILQSKSVFFIHINDDDQSINRNTAFFIRTKRDDDKLCAITSGHSFEDLTKNEFIFDGYFNYLGKDDHYTVDSTSLFFSSTTRVDFKSNIKGELVVDGGVRNDETADIALFLVDKKDLPQLEMLAESGYQFDNVTHNFTYAIHHAKGWPQRISYFTYFMPYSEPFKISAIANAKMMVSEASSGSPIGILNSQNQF</sequence>
<feature type="signal peptide" evidence="1">
    <location>
        <begin position="1"/>
        <end position="26"/>
    </location>
</feature>
<dbReference type="EMBL" id="CP065217">
    <property type="protein sequence ID" value="QPL52938.1"/>
    <property type="molecule type" value="Genomic_DNA"/>
</dbReference>
<organism evidence="2 3">
    <name type="scientific">Vibrio navarrensis</name>
    <dbReference type="NCBI Taxonomy" id="29495"/>
    <lineage>
        <taxon>Bacteria</taxon>
        <taxon>Pseudomonadati</taxon>
        <taxon>Pseudomonadota</taxon>
        <taxon>Gammaproteobacteria</taxon>
        <taxon>Vibrionales</taxon>
        <taxon>Vibrionaceae</taxon>
        <taxon>Vibrio</taxon>
    </lineage>
</organism>
<reference evidence="2 3" key="1">
    <citation type="submission" date="2020-11" db="EMBL/GenBank/DDBJ databases">
        <title>Complete and Circularized Genome Assembly of a human isolate of Vibrio navarrensis biotype pommerensis with MiSeq and MinION Sequence Data.</title>
        <authorList>
            <person name="Schwartz K."/>
            <person name="Borowiak M."/>
            <person name="Deneke C."/>
            <person name="Balau V."/>
            <person name="Metelmann C."/>
            <person name="Strauch E."/>
        </authorList>
    </citation>
    <scope>NUCLEOTIDE SEQUENCE [LARGE SCALE GENOMIC DNA]</scope>
    <source>
        <strain evidence="2 3">20-VB00237</strain>
    </source>
</reference>
<evidence type="ECO:0000313" key="3">
    <source>
        <dbReference type="Proteomes" id="UP000594435"/>
    </source>
</evidence>
<protein>
    <submittedName>
        <fullName evidence="2">Uncharacterized protein</fullName>
    </submittedName>
</protein>
<evidence type="ECO:0000256" key="1">
    <source>
        <dbReference type="SAM" id="SignalP"/>
    </source>
</evidence>
<accession>A0AAJ4I9U9</accession>
<proteinExistence type="predicted"/>
<dbReference type="Proteomes" id="UP000594435">
    <property type="component" value="Chromosome 1"/>
</dbReference>
<dbReference type="AlphaFoldDB" id="A0AAJ4I9U9"/>
<feature type="chain" id="PRO_5042531944" evidence="1">
    <location>
        <begin position="27"/>
        <end position="249"/>
    </location>
</feature>
<gene>
    <name evidence="2" type="ORF">I3X05_13170</name>
</gene>
<name>A0AAJ4I9U9_9VIBR</name>